<dbReference type="AlphaFoldDB" id="A0A6C0CZK7"/>
<dbReference type="EMBL" id="MN739518">
    <property type="protein sequence ID" value="QHT09958.1"/>
    <property type="molecule type" value="Genomic_DNA"/>
</dbReference>
<sequence length="304" mass="37076">MDPSYYFTELHLYHHKGWGGKREEEKYILPFCLQMDIFSFSSRLPKLPPLFWEYMRSHYDRRICRFCGRFLPIEKTTYTCLCHRRRGSRGKKIFKAFEFDDELMNRSRCWKTRSCPGIIYTKHTITYVDYMCDLFDYPDVESNRNRTVFGEDDWYFITSPQPMILISFLYFCRLPWHTYNSPTMLKNIRDFLTKLEHRSKTFNYFHPNWLFYRILNTNTLLRNFADTFHSQETEPRGLFYSPFHYYPGVRFLSTPFENVSPMTQNTGIISLKDFMKYEYIINRYTYPLNISSMNKQSHYLFHGK</sequence>
<name>A0A6C0CZK7_9ZZZZ</name>
<proteinExistence type="predicted"/>
<organism evidence="1">
    <name type="scientific">viral metagenome</name>
    <dbReference type="NCBI Taxonomy" id="1070528"/>
    <lineage>
        <taxon>unclassified sequences</taxon>
        <taxon>metagenomes</taxon>
        <taxon>organismal metagenomes</taxon>
    </lineage>
</organism>
<protein>
    <submittedName>
        <fullName evidence="1">Uncharacterized protein</fullName>
    </submittedName>
</protein>
<reference evidence="1" key="1">
    <citation type="journal article" date="2020" name="Nature">
        <title>Giant virus diversity and host interactions through global metagenomics.</title>
        <authorList>
            <person name="Schulz F."/>
            <person name="Roux S."/>
            <person name="Paez-Espino D."/>
            <person name="Jungbluth S."/>
            <person name="Walsh D.A."/>
            <person name="Denef V.J."/>
            <person name="McMahon K.D."/>
            <person name="Konstantinidis K.T."/>
            <person name="Eloe-Fadrosh E.A."/>
            <person name="Kyrpides N.C."/>
            <person name="Woyke T."/>
        </authorList>
    </citation>
    <scope>NUCLEOTIDE SEQUENCE</scope>
    <source>
        <strain evidence="1">GVMAG-M-3300023174-104</strain>
    </source>
</reference>
<evidence type="ECO:0000313" key="1">
    <source>
        <dbReference type="EMBL" id="QHT09958.1"/>
    </source>
</evidence>
<accession>A0A6C0CZK7</accession>